<proteinExistence type="predicted"/>
<dbReference type="Proteomes" id="UP000470082">
    <property type="component" value="Unassembled WGS sequence"/>
</dbReference>
<dbReference type="SUPFAM" id="SSF51735">
    <property type="entry name" value="NAD(P)-binding Rossmann-fold domains"/>
    <property type="match status" value="1"/>
</dbReference>
<protein>
    <submittedName>
        <fullName evidence="1">NAD(P)-dependent oxidoreductase</fullName>
    </submittedName>
</protein>
<evidence type="ECO:0000313" key="2">
    <source>
        <dbReference type="Proteomes" id="UP000470082"/>
    </source>
</evidence>
<sequence length="339" mass="40484">MKTVNINLENQNILVIGGGKKAYEMGKQFENVKYLSPNFIDEIEEEKRIYKHYEKEDIKDYFLIIAASVKNELNHQIVQDCKEQLKCCASIINDDNVSISFLHEYNEKYLQLGYQTHHTTNTYYEIFDTEFKNIYKKHEPVLQDLEYIFSYLTTHFEKYAQRQEIINTILEKDSTLIHTVVELMKSDVKQLFCFKGNKTIKNIDIVDTFFKTCENKYPYMFKDREVEQLCDLLELNIDFIDVSLDCFSLDEIRDMMKHTPYYFYIFDCDISKLREKKRRCAIPYQINETIPDINKKTCLFTLLNEDIDVSIFRNLDLDLKCLLQQGFFIPLLKEKLNIK</sequence>
<organism evidence="1 2">
    <name type="scientific">Floccifex porci</name>
    <dbReference type="NCBI Taxonomy" id="2606629"/>
    <lineage>
        <taxon>Bacteria</taxon>
        <taxon>Bacillati</taxon>
        <taxon>Bacillota</taxon>
        <taxon>Erysipelotrichia</taxon>
        <taxon>Erysipelotrichales</taxon>
        <taxon>Erysipelotrichaceae</taxon>
        <taxon>Floccifex</taxon>
    </lineage>
</organism>
<accession>A0A7X2T417</accession>
<evidence type="ECO:0000313" key="1">
    <source>
        <dbReference type="EMBL" id="MSS02027.1"/>
    </source>
</evidence>
<dbReference type="Pfam" id="PF13241">
    <property type="entry name" value="NAD_binding_7"/>
    <property type="match status" value="1"/>
</dbReference>
<keyword evidence="2" id="KW-1185">Reference proteome</keyword>
<dbReference type="RefSeq" id="WP_154460846.1">
    <property type="nucleotide sequence ID" value="NZ_VUMM01000018.1"/>
</dbReference>
<comment type="caution">
    <text evidence="1">The sequence shown here is derived from an EMBL/GenBank/DDBJ whole genome shotgun (WGS) entry which is preliminary data.</text>
</comment>
<dbReference type="Gene3D" id="3.40.50.720">
    <property type="entry name" value="NAD(P)-binding Rossmann-like Domain"/>
    <property type="match status" value="1"/>
</dbReference>
<name>A0A7X2T417_9FIRM</name>
<dbReference type="AlphaFoldDB" id="A0A7X2T417"/>
<gene>
    <name evidence="1" type="ORF">FYJ50_07990</name>
</gene>
<reference evidence="1 2" key="1">
    <citation type="submission" date="2019-08" db="EMBL/GenBank/DDBJ databases">
        <title>In-depth cultivation of the pig gut microbiome towards novel bacterial diversity and tailored functional studies.</title>
        <authorList>
            <person name="Wylensek D."/>
            <person name="Hitch T.C.A."/>
            <person name="Clavel T."/>
        </authorList>
    </citation>
    <scope>NUCLEOTIDE SEQUENCE [LARGE SCALE GENOMIC DNA]</scope>
    <source>
        <strain evidence="1 2">LKV-178-WT-2G</strain>
    </source>
</reference>
<dbReference type="InterPro" id="IPR036291">
    <property type="entry name" value="NAD(P)-bd_dom_sf"/>
</dbReference>
<dbReference type="EMBL" id="VUMM01000018">
    <property type="protein sequence ID" value="MSS02027.1"/>
    <property type="molecule type" value="Genomic_DNA"/>
</dbReference>